<evidence type="ECO:0000256" key="1">
    <source>
        <dbReference type="ARBA" id="ARBA00023002"/>
    </source>
</evidence>
<dbReference type="SUPFAM" id="SSF51735">
    <property type="entry name" value="NAD(P)-binding Rossmann-fold domains"/>
    <property type="match status" value="1"/>
</dbReference>
<dbReference type="InterPro" id="IPR004104">
    <property type="entry name" value="Gfo/Idh/MocA-like_OxRdtase_C"/>
</dbReference>
<dbReference type="eggNOG" id="COG0673">
    <property type="taxonomic scope" value="Bacteria"/>
</dbReference>
<name>Q1MN78_RHIJ3</name>
<dbReference type="InterPro" id="IPR000683">
    <property type="entry name" value="Gfo/Idh/MocA-like_OxRdtase_N"/>
</dbReference>
<dbReference type="PANTHER" id="PTHR43818:SF11">
    <property type="entry name" value="BCDNA.GH03377"/>
    <property type="match status" value="1"/>
</dbReference>
<dbReference type="PANTHER" id="PTHR43818">
    <property type="entry name" value="BCDNA.GH03377"/>
    <property type="match status" value="1"/>
</dbReference>
<dbReference type="EnsemblBacteria" id="CAK05574">
    <property type="protein sequence ID" value="CAK05574"/>
    <property type="gene ID" value="RL0086"/>
</dbReference>
<accession>Q1MN78</accession>
<dbReference type="AlphaFoldDB" id="Q1MN78"/>
<dbReference type="GO" id="GO:0016491">
    <property type="term" value="F:oxidoreductase activity"/>
    <property type="evidence" value="ECO:0007669"/>
    <property type="project" value="UniProtKB-KW"/>
</dbReference>
<dbReference type="Gene3D" id="3.40.50.720">
    <property type="entry name" value="NAD(P)-binding Rossmann-like Domain"/>
    <property type="match status" value="1"/>
</dbReference>
<feature type="domain" description="Gfo/Idh/MocA-like oxidoreductase C-terminal" evidence="3">
    <location>
        <begin position="156"/>
        <end position="421"/>
    </location>
</feature>
<dbReference type="EMBL" id="AM236080">
    <property type="protein sequence ID" value="CAK05574.1"/>
    <property type="molecule type" value="Genomic_DNA"/>
</dbReference>
<dbReference type="Pfam" id="PF01408">
    <property type="entry name" value="GFO_IDH_MocA"/>
    <property type="match status" value="1"/>
</dbReference>
<dbReference type="KEGG" id="rle:RL0086"/>
<evidence type="ECO:0000259" key="3">
    <source>
        <dbReference type="Pfam" id="PF02894"/>
    </source>
</evidence>
<dbReference type="GO" id="GO:0000166">
    <property type="term" value="F:nucleotide binding"/>
    <property type="evidence" value="ECO:0007669"/>
    <property type="project" value="InterPro"/>
</dbReference>
<keyword evidence="1" id="KW-0560">Oxidoreductase</keyword>
<gene>
    <name evidence="4" type="ordered locus">RL0086</name>
</gene>
<organism evidence="4 5">
    <name type="scientific">Rhizobium johnstonii (strain DSM 114642 / LMG 32736 / 3841)</name>
    <name type="common">Rhizobium leguminosarum bv. viciae</name>
    <dbReference type="NCBI Taxonomy" id="216596"/>
    <lineage>
        <taxon>Bacteria</taxon>
        <taxon>Pseudomonadati</taxon>
        <taxon>Pseudomonadota</taxon>
        <taxon>Alphaproteobacteria</taxon>
        <taxon>Hyphomicrobiales</taxon>
        <taxon>Rhizobiaceae</taxon>
        <taxon>Rhizobium/Agrobacterium group</taxon>
        <taxon>Rhizobium</taxon>
        <taxon>Rhizobium johnstonii</taxon>
    </lineage>
</organism>
<dbReference type="Pfam" id="PF02894">
    <property type="entry name" value="GFO_IDH_MocA_C"/>
    <property type="match status" value="1"/>
</dbReference>
<dbReference type="Proteomes" id="UP000006575">
    <property type="component" value="Chromosome"/>
</dbReference>
<keyword evidence="5" id="KW-1185">Reference proteome</keyword>
<evidence type="ECO:0000313" key="4">
    <source>
        <dbReference type="EMBL" id="CAK05574.1"/>
    </source>
</evidence>
<feature type="domain" description="Gfo/Idh/MocA-like oxidoreductase N-terminal" evidence="2">
    <location>
        <begin position="22"/>
        <end position="143"/>
    </location>
</feature>
<sequence>MGLISVFVSSRMQEDHSMEKRRFALIGTGNRGTTMWGKDLLAGWREHVDLTAIVEKNSLRGERARNMIGSNAPLYENIDSMLAEQKPDLVIVCTPDHTHDDIVVRALESGIDVITEKPMTTSVEKIRRILDAEKRTGRRVDVSFNYRYAPTAAKIKELLNAGEIGRVTSVDFHWYLNTKHGADYFRRWHAYKENSGSLFVHKATHHFDLLNWYLDSDPEAVTSFADLQNYGRKGPFRGPRCKLCPHTHECDYYLDLEADPFLDSLYEDPSKIDGYFRDGCVFREDIDIPDTMVVSLRYRNNVHVSYSLNTFQPIEGHHLAFNGTKGRIELRQYEAQPWEEPKQDTILLIRNFPDGKEAVERIVVPHFTGGHYGGDDRMRNMIFKPDTEDRLAQRAGTRAGAMSVLCGIAALESSRTGKVVDIADLMPELANDGSPNSLRTSR</sequence>
<dbReference type="InterPro" id="IPR050463">
    <property type="entry name" value="Gfo/Idh/MocA_oxidrdct_glycsds"/>
</dbReference>
<reference evidence="4 5" key="1">
    <citation type="journal article" date="2006" name="Genome Biol.">
        <title>The genome of Rhizobium leguminosarum has recognizable core and accessory components.</title>
        <authorList>
            <person name="Young J.W."/>
            <person name="Crossman L.C."/>
            <person name="Johnston A.W.B."/>
            <person name="Thomson N.R."/>
            <person name="Ghazoui Z.F."/>
            <person name="Hull K.H."/>
            <person name="Wexler M."/>
            <person name="Curson A.R.J."/>
            <person name="Todd J.D."/>
            <person name="Poole P.S."/>
            <person name="Mauchline T.H."/>
            <person name="East A.K."/>
            <person name="Quail M.A."/>
            <person name="Churcher C."/>
            <person name="Arrowsmith C."/>
            <person name="Cherevach A."/>
            <person name="Chillingworth T."/>
            <person name="Clarke K."/>
            <person name="Cronin A."/>
            <person name="Davis P."/>
            <person name="Fraser A."/>
            <person name="Hance Z."/>
            <person name="Hauser H."/>
            <person name="Jagels K."/>
            <person name="Moule S."/>
            <person name="Mungall K."/>
            <person name="Norbertczak H."/>
            <person name="Rabbinowitsch E."/>
            <person name="Sanders M."/>
            <person name="Simmonds M."/>
            <person name="Whitehead S."/>
            <person name="Parkhill J."/>
        </authorList>
    </citation>
    <scope>NUCLEOTIDE SEQUENCE [LARGE SCALE GENOMIC DNA]</scope>
    <source>
        <strain evidence="5">DSM 114642 / LMG 32736 / 3841</strain>
    </source>
</reference>
<evidence type="ECO:0000313" key="5">
    <source>
        <dbReference type="Proteomes" id="UP000006575"/>
    </source>
</evidence>
<dbReference type="InterPro" id="IPR036291">
    <property type="entry name" value="NAD(P)-bd_dom_sf"/>
</dbReference>
<dbReference type="SUPFAM" id="SSF55347">
    <property type="entry name" value="Glyceraldehyde-3-phosphate dehydrogenase-like, C-terminal domain"/>
    <property type="match status" value="1"/>
</dbReference>
<protein>
    <submittedName>
        <fullName evidence="4">GFO/IDH/MocA family oxidoreductase</fullName>
    </submittedName>
</protein>
<proteinExistence type="predicted"/>
<evidence type="ECO:0000259" key="2">
    <source>
        <dbReference type="Pfam" id="PF01408"/>
    </source>
</evidence>
<dbReference type="Gene3D" id="3.30.360.10">
    <property type="entry name" value="Dihydrodipicolinate Reductase, domain 2"/>
    <property type="match status" value="1"/>
</dbReference>
<dbReference type="HOGENOM" id="CLU_052304_0_0_5"/>